<dbReference type="RefSeq" id="XP_030747991.1">
    <property type="nucleotide sequence ID" value="XM_030892131.1"/>
</dbReference>
<organism evidence="1 2">
    <name type="scientific">Sitophilus oryzae</name>
    <name type="common">Rice weevil</name>
    <name type="synonym">Curculio oryzae</name>
    <dbReference type="NCBI Taxonomy" id="7048"/>
    <lineage>
        <taxon>Eukaryota</taxon>
        <taxon>Metazoa</taxon>
        <taxon>Ecdysozoa</taxon>
        <taxon>Arthropoda</taxon>
        <taxon>Hexapoda</taxon>
        <taxon>Insecta</taxon>
        <taxon>Pterygota</taxon>
        <taxon>Neoptera</taxon>
        <taxon>Endopterygota</taxon>
        <taxon>Coleoptera</taxon>
        <taxon>Polyphaga</taxon>
        <taxon>Cucujiformia</taxon>
        <taxon>Curculionidae</taxon>
        <taxon>Dryophthorinae</taxon>
        <taxon>Sitophilus</taxon>
    </lineage>
</organism>
<dbReference type="Gene3D" id="3.40.630.30">
    <property type="match status" value="1"/>
</dbReference>
<dbReference type="SUPFAM" id="SSF55729">
    <property type="entry name" value="Acyl-CoA N-acyltransferases (Nat)"/>
    <property type="match status" value="1"/>
</dbReference>
<gene>
    <name evidence="2" type="primary">LOC115876381</name>
</gene>
<dbReference type="PANTHER" id="PTHR20905:SF28">
    <property type="entry name" value="GH28833P-RELATED"/>
    <property type="match status" value="1"/>
</dbReference>
<sequence length="247" mass="27865">MSNDPVTWATSEDDSIAYVSLTKQLYPQVIEFIDDSFYAQETVCKAFDVYNQTECFSELEVLLRRTAADGVSIVAVDVASGAVIGVALNKLQDKTDSAFYQEFTKTLKYPASRKLATWIADTKTKFDIFEHCGVTSLFEIMFLGVLPYFKKQHVAKKLVQVSVDIAKQLRAGNNIKVSINNQKLNLGNPPDIVTGIFTSQTNRKIAKDLNFEVGSKMYYDEFLYDGQSLGDLVISKKPYFTYEYLKL</sequence>
<dbReference type="InterPro" id="IPR016181">
    <property type="entry name" value="Acyl_CoA_acyltransferase"/>
</dbReference>
<evidence type="ECO:0000313" key="2">
    <source>
        <dbReference type="RefSeq" id="XP_030747991.1"/>
    </source>
</evidence>
<accession>A0A6J2X9X1</accession>
<dbReference type="OrthoDB" id="8191594at2759"/>
<dbReference type="KEGG" id="soy:115876381"/>
<proteinExistence type="predicted"/>
<reference evidence="2" key="1">
    <citation type="submission" date="2025-08" db="UniProtKB">
        <authorList>
            <consortium name="RefSeq"/>
        </authorList>
    </citation>
    <scope>IDENTIFICATION</scope>
    <source>
        <tissue evidence="2">Gonads</tissue>
    </source>
</reference>
<name>A0A6J2X9X1_SITOR</name>
<dbReference type="AlphaFoldDB" id="A0A6J2X9X1"/>
<dbReference type="GeneID" id="115876381"/>
<dbReference type="PANTHER" id="PTHR20905">
    <property type="entry name" value="N-ACETYLTRANSFERASE-RELATED"/>
    <property type="match status" value="1"/>
</dbReference>
<evidence type="ECO:0000313" key="1">
    <source>
        <dbReference type="Proteomes" id="UP000504635"/>
    </source>
</evidence>
<keyword evidence="1" id="KW-1185">Reference proteome</keyword>
<dbReference type="GO" id="GO:0008080">
    <property type="term" value="F:N-acetyltransferase activity"/>
    <property type="evidence" value="ECO:0007669"/>
    <property type="project" value="TreeGrafter"/>
</dbReference>
<dbReference type="InParanoid" id="A0A6J2X9X1"/>
<dbReference type="Proteomes" id="UP000504635">
    <property type="component" value="Unplaced"/>
</dbReference>
<protein>
    <submittedName>
        <fullName evidence="2">Uncharacterized protein LOC115876381 isoform X1</fullName>
    </submittedName>
</protein>